<evidence type="ECO:0008006" key="4">
    <source>
        <dbReference type="Google" id="ProtNLM"/>
    </source>
</evidence>
<dbReference type="HOGENOM" id="CLU_2486963_0_0_1"/>
<feature type="compositionally biased region" description="Basic and acidic residues" evidence="1">
    <location>
        <begin position="1"/>
        <end position="11"/>
    </location>
</feature>
<proteinExistence type="predicted"/>
<dbReference type="AlphaFoldDB" id="J3KZW1"/>
<dbReference type="EnsemblPlants" id="OB01G25170.1">
    <property type="protein sequence ID" value="OB01G25170.1"/>
    <property type="gene ID" value="OB01G25170"/>
</dbReference>
<dbReference type="Gramene" id="OB01G25170.1">
    <property type="protein sequence ID" value="OB01G25170.1"/>
    <property type="gene ID" value="OB01G25170"/>
</dbReference>
<evidence type="ECO:0000256" key="1">
    <source>
        <dbReference type="SAM" id="MobiDB-lite"/>
    </source>
</evidence>
<sequence>MENREEEREGDLSSCIIQTPRPVHGQTAGLATKRVGAGLDMNGPDLDQGPTDEQQGNGTAIGVEGLEAAATGNRQGDGHGAHVLSWQ</sequence>
<keyword evidence="3" id="KW-1185">Reference proteome</keyword>
<feature type="region of interest" description="Disordered" evidence="1">
    <location>
        <begin position="1"/>
        <end position="62"/>
    </location>
</feature>
<name>J3KZW1_ORYBR</name>
<accession>J3KZW1</accession>
<organism evidence="2">
    <name type="scientific">Oryza brachyantha</name>
    <name type="common">malo sina</name>
    <dbReference type="NCBI Taxonomy" id="4533"/>
    <lineage>
        <taxon>Eukaryota</taxon>
        <taxon>Viridiplantae</taxon>
        <taxon>Streptophyta</taxon>
        <taxon>Embryophyta</taxon>
        <taxon>Tracheophyta</taxon>
        <taxon>Spermatophyta</taxon>
        <taxon>Magnoliopsida</taxon>
        <taxon>Liliopsida</taxon>
        <taxon>Poales</taxon>
        <taxon>Poaceae</taxon>
        <taxon>BOP clade</taxon>
        <taxon>Oryzoideae</taxon>
        <taxon>Oryzeae</taxon>
        <taxon>Oryzinae</taxon>
        <taxon>Oryza</taxon>
    </lineage>
</organism>
<reference evidence="2" key="2">
    <citation type="submission" date="2013-04" db="UniProtKB">
        <authorList>
            <consortium name="EnsemblPlants"/>
        </authorList>
    </citation>
    <scope>IDENTIFICATION</scope>
</reference>
<dbReference type="Proteomes" id="UP000006038">
    <property type="component" value="Chromosome 1"/>
</dbReference>
<reference evidence="2" key="1">
    <citation type="journal article" date="2013" name="Nat. Commun.">
        <title>Whole-genome sequencing of Oryza brachyantha reveals mechanisms underlying Oryza genome evolution.</title>
        <authorList>
            <person name="Chen J."/>
            <person name="Huang Q."/>
            <person name="Gao D."/>
            <person name="Wang J."/>
            <person name="Lang Y."/>
            <person name="Liu T."/>
            <person name="Li B."/>
            <person name="Bai Z."/>
            <person name="Luis Goicoechea J."/>
            <person name="Liang C."/>
            <person name="Chen C."/>
            <person name="Zhang W."/>
            <person name="Sun S."/>
            <person name="Liao Y."/>
            <person name="Zhang X."/>
            <person name="Yang L."/>
            <person name="Song C."/>
            <person name="Wang M."/>
            <person name="Shi J."/>
            <person name="Liu G."/>
            <person name="Liu J."/>
            <person name="Zhou H."/>
            <person name="Zhou W."/>
            <person name="Yu Q."/>
            <person name="An N."/>
            <person name="Chen Y."/>
            <person name="Cai Q."/>
            <person name="Wang B."/>
            <person name="Liu B."/>
            <person name="Min J."/>
            <person name="Huang Y."/>
            <person name="Wu H."/>
            <person name="Li Z."/>
            <person name="Zhang Y."/>
            <person name="Yin Y."/>
            <person name="Song W."/>
            <person name="Jiang J."/>
            <person name="Jackson S.A."/>
            <person name="Wing R.A."/>
            <person name="Wang J."/>
            <person name="Chen M."/>
        </authorList>
    </citation>
    <scope>NUCLEOTIDE SEQUENCE [LARGE SCALE GENOMIC DNA]</scope>
    <source>
        <strain evidence="2">cv. IRGC 101232</strain>
    </source>
</reference>
<evidence type="ECO:0000313" key="3">
    <source>
        <dbReference type="Proteomes" id="UP000006038"/>
    </source>
</evidence>
<protein>
    <recommendedName>
        <fullName evidence="4">DUF834 domain-containing protein</fullName>
    </recommendedName>
</protein>
<evidence type="ECO:0000313" key="2">
    <source>
        <dbReference type="EnsemblPlants" id="OB01G25170.1"/>
    </source>
</evidence>